<dbReference type="Proteomes" id="UP000184485">
    <property type="component" value="Unassembled WGS sequence"/>
</dbReference>
<keyword evidence="4" id="KW-1185">Reference proteome</keyword>
<accession>A0A1M4WS45</accession>
<organism evidence="3 4">
    <name type="scientific">Kaistia soli DSM 19436</name>
    <dbReference type="NCBI Taxonomy" id="1122133"/>
    <lineage>
        <taxon>Bacteria</taxon>
        <taxon>Pseudomonadati</taxon>
        <taxon>Pseudomonadota</taxon>
        <taxon>Alphaproteobacteria</taxon>
        <taxon>Hyphomicrobiales</taxon>
        <taxon>Kaistiaceae</taxon>
        <taxon>Kaistia</taxon>
    </lineage>
</organism>
<dbReference type="InterPro" id="IPR050345">
    <property type="entry name" value="Aliph_Amidase/BUP"/>
</dbReference>
<dbReference type="Gene3D" id="3.60.110.10">
    <property type="entry name" value="Carbon-nitrogen hydrolase"/>
    <property type="match status" value="1"/>
</dbReference>
<gene>
    <name evidence="3" type="ORF">SAMN02745157_1056</name>
</gene>
<dbReference type="AlphaFoldDB" id="A0A1M4WS45"/>
<evidence type="ECO:0000259" key="2">
    <source>
        <dbReference type="PROSITE" id="PS50263"/>
    </source>
</evidence>
<evidence type="ECO:0000256" key="1">
    <source>
        <dbReference type="ARBA" id="ARBA00022801"/>
    </source>
</evidence>
<dbReference type="PROSITE" id="PS50263">
    <property type="entry name" value="CN_HYDROLASE"/>
    <property type="match status" value="1"/>
</dbReference>
<feature type="domain" description="CN hydrolase" evidence="2">
    <location>
        <begin position="11"/>
        <end position="256"/>
    </location>
</feature>
<dbReference type="PANTHER" id="PTHR43674">
    <property type="entry name" value="NITRILASE C965.09-RELATED"/>
    <property type="match status" value="1"/>
</dbReference>
<evidence type="ECO:0000313" key="3">
    <source>
        <dbReference type="EMBL" id="SHE84111.1"/>
    </source>
</evidence>
<dbReference type="GO" id="GO:0016811">
    <property type="term" value="F:hydrolase activity, acting on carbon-nitrogen (but not peptide) bonds, in linear amides"/>
    <property type="evidence" value="ECO:0007669"/>
    <property type="project" value="UniProtKB-ARBA"/>
</dbReference>
<name>A0A1M4WS45_9HYPH</name>
<dbReference type="Pfam" id="PF00795">
    <property type="entry name" value="CN_hydrolase"/>
    <property type="match status" value="1"/>
</dbReference>
<dbReference type="CDD" id="cd07580">
    <property type="entry name" value="nitrilase_2"/>
    <property type="match status" value="1"/>
</dbReference>
<reference evidence="3 4" key="1">
    <citation type="submission" date="2016-11" db="EMBL/GenBank/DDBJ databases">
        <authorList>
            <person name="Jaros S."/>
            <person name="Januszkiewicz K."/>
            <person name="Wedrychowicz H."/>
        </authorList>
    </citation>
    <scope>NUCLEOTIDE SEQUENCE [LARGE SCALE GENOMIC DNA]</scope>
    <source>
        <strain evidence="3 4">DSM 19436</strain>
    </source>
</reference>
<dbReference type="STRING" id="1122133.SAMN02745157_1056"/>
<protein>
    <submittedName>
        <fullName evidence="3">Predicted amidohydrolase</fullName>
    </submittedName>
</protein>
<dbReference type="EMBL" id="FQUP01000001">
    <property type="protein sequence ID" value="SHE84111.1"/>
    <property type="molecule type" value="Genomic_DNA"/>
</dbReference>
<dbReference type="InterPro" id="IPR003010">
    <property type="entry name" value="C-N_Hydrolase"/>
</dbReference>
<dbReference type="SUPFAM" id="SSF56317">
    <property type="entry name" value="Carbon-nitrogen hydrolase"/>
    <property type="match status" value="1"/>
</dbReference>
<dbReference type="InterPro" id="IPR036526">
    <property type="entry name" value="C-N_Hydrolase_sf"/>
</dbReference>
<dbReference type="OrthoDB" id="9803803at2"/>
<sequence length="293" mass="31971">MPATRVKEAPLTVASIQMEPLIGATERNVARSVALIEEAAAKGAQLIVLPELCNTGYVFESRTEAHSLAEAIPDGPSTLAWLDVARRLGLVIVAGITERDGALLYNSAVIVGPDGLIGRYRKVHLWGDEALYFAPGNLGFPVFDTPFGRIGCHICYDCWFPETFRLAALQGAEIVCVPTNWVPIPGQDPKREAMANIIVMGAAHSNSVFVICADRVGTERGQPFIGQSLIVGQTGWPVAGPASQDGEEILIARINVADARRKRNWNDFNQVMRDRRRDVYDEMLGSGLKPGWY</sequence>
<keyword evidence="1 3" id="KW-0378">Hydrolase</keyword>
<evidence type="ECO:0000313" key="4">
    <source>
        <dbReference type="Proteomes" id="UP000184485"/>
    </source>
</evidence>
<proteinExistence type="predicted"/>
<dbReference type="RefSeq" id="WP_073051674.1">
    <property type="nucleotide sequence ID" value="NZ_FQUP01000001.1"/>
</dbReference>
<dbReference type="PANTHER" id="PTHR43674:SF2">
    <property type="entry name" value="BETA-UREIDOPROPIONASE"/>
    <property type="match status" value="1"/>
</dbReference>